<evidence type="ECO:0000256" key="1">
    <source>
        <dbReference type="SAM" id="MobiDB-lite"/>
    </source>
</evidence>
<protein>
    <submittedName>
        <fullName evidence="3">Uncharacterized protein</fullName>
    </submittedName>
</protein>
<feature type="region of interest" description="Disordered" evidence="1">
    <location>
        <begin position="51"/>
        <end position="95"/>
    </location>
</feature>
<dbReference type="RefSeq" id="WP_146588294.1">
    <property type="nucleotide sequence ID" value="NZ_SJPO01000007.1"/>
</dbReference>
<sequence precursor="true">MKLNPLLLAFSAVVLLSGCAVGLPRGPIEPSITADCVAYLNENWIEPLQGPSDHYAKAPAPQPAKAAPRRRSAQVAVTSASEELAPPRPMPAAEPPMVQRPLASPPLSEEHLSSACAPCEHGPPCHDCPLIPNVSLPRGAPQPMYVDPGPPGRFLPVPVRPVFEPRPEMGYYGAMPPPY</sequence>
<dbReference type="AlphaFoldDB" id="A0A5C5YKW0"/>
<name>A0A5C5YKW0_9BACT</name>
<evidence type="ECO:0000313" key="3">
    <source>
        <dbReference type="EMBL" id="TWT75487.1"/>
    </source>
</evidence>
<keyword evidence="4" id="KW-1185">Reference proteome</keyword>
<evidence type="ECO:0000256" key="2">
    <source>
        <dbReference type="SAM" id="SignalP"/>
    </source>
</evidence>
<feature type="signal peptide" evidence="2">
    <location>
        <begin position="1"/>
        <end position="22"/>
    </location>
</feature>
<reference evidence="3 4" key="1">
    <citation type="submission" date="2019-02" db="EMBL/GenBank/DDBJ databases">
        <title>Deep-cultivation of Planctomycetes and their phenomic and genomic characterization uncovers novel biology.</title>
        <authorList>
            <person name="Wiegand S."/>
            <person name="Jogler M."/>
            <person name="Boedeker C."/>
            <person name="Pinto D."/>
            <person name="Vollmers J."/>
            <person name="Rivas-Marin E."/>
            <person name="Kohn T."/>
            <person name="Peeters S.H."/>
            <person name="Heuer A."/>
            <person name="Rast P."/>
            <person name="Oberbeckmann S."/>
            <person name="Bunk B."/>
            <person name="Jeske O."/>
            <person name="Meyerdierks A."/>
            <person name="Storesund J.E."/>
            <person name="Kallscheuer N."/>
            <person name="Luecker S."/>
            <person name="Lage O.M."/>
            <person name="Pohl T."/>
            <person name="Merkel B.J."/>
            <person name="Hornburger P."/>
            <person name="Mueller R.-W."/>
            <person name="Bruemmer F."/>
            <person name="Labrenz M."/>
            <person name="Spormann A.M."/>
            <person name="Op Den Camp H."/>
            <person name="Overmann J."/>
            <person name="Amann R."/>
            <person name="Jetten M.S.M."/>
            <person name="Mascher T."/>
            <person name="Medema M.H."/>
            <person name="Devos D.P."/>
            <person name="Kaster A.-K."/>
            <person name="Ovreas L."/>
            <person name="Rohde M."/>
            <person name="Galperin M.Y."/>
            <person name="Jogler C."/>
        </authorList>
    </citation>
    <scope>NUCLEOTIDE SEQUENCE [LARGE SCALE GENOMIC DNA]</scope>
    <source>
        <strain evidence="3 4">Pla123a</strain>
    </source>
</reference>
<gene>
    <name evidence="3" type="ORF">Pla123a_29960</name>
</gene>
<organism evidence="3 4">
    <name type="scientific">Posidoniimonas polymericola</name>
    <dbReference type="NCBI Taxonomy" id="2528002"/>
    <lineage>
        <taxon>Bacteria</taxon>
        <taxon>Pseudomonadati</taxon>
        <taxon>Planctomycetota</taxon>
        <taxon>Planctomycetia</taxon>
        <taxon>Pirellulales</taxon>
        <taxon>Lacipirellulaceae</taxon>
        <taxon>Posidoniimonas</taxon>
    </lineage>
</organism>
<keyword evidence="2" id="KW-0732">Signal</keyword>
<comment type="caution">
    <text evidence="3">The sequence shown here is derived from an EMBL/GenBank/DDBJ whole genome shotgun (WGS) entry which is preliminary data.</text>
</comment>
<dbReference type="Proteomes" id="UP000318478">
    <property type="component" value="Unassembled WGS sequence"/>
</dbReference>
<feature type="chain" id="PRO_5022884133" evidence="2">
    <location>
        <begin position="23"/>
        <end position="179"/>
    </location>
</feature>
<evidence type="ECO:0000313" key="4">
    <source>
        <dbReference type="Proteomes" id="UP000318478"/>
    </source>
</evidence>
<proteinExistence type="predicted"/>
<dbReference type="PROSITE" id="PS51257">
    <property type="entry name" value="PROKAR_LIPOPROTEIN"/>
    <property type="match status" value="1"/>
</dbReference>
<feature type="compositionally biased region" description="Low complexity" evidence="1">
    <location>
        <begin position="57"/>
        <end position="66"/>
    </location>
</feature>
<dbReference type="EMBL" id="SJPO01000007">
    <property type="protein sequence ID" value="TWT75487.1"/>
    <property type="molecule type" value="Genomic_DNA"/>
</dbReference>
<accession>A0A5C5YKW0</accession>